<dbReference type="OrthoDB" id="1719387at2759"/>
<dbReference type="GeneID" id="111310865"/>
<name>A0A6P6AM96_DURZI</name>
<dbReference type="GO" id="GO:0005634">
    <property type="term" value="C:nucleus"/>
    <property type="evidence" value="ECO:0007669"/>
    <property type="project" value="TreeGrafter"/>
</dbReference>
<reference evidence="2" key="1">
    <citation type="submission" date="2025-08" db="UniProtKB">
        <authorList>
            <consortium name="RefSeq"/>
        </authorList>
    </citation>
    <scope>IDENTIFICATION</scope>
    <source>
        <tissue evidence="2">Fruit stalk</tissue>
    </source>
</reference>
<protein>
    <submittedName>
        <fullName evidence="2">Protein Simiate-like</fullName>
    </submittedName>
</protein>
<dbReference type="InterPro" id="IPR011053">
    <property type="entry name" value="Single_hybrid_motif"/>
</dbReference>
<dbReference type="InterPro" id="IPR039169">
    <property type="entry name" value="Abitram"/>
</dbReference>
<accession>A0A6P6AM96</accession>
<organism evidence="1 2">
    <name type="scientific">Durio zibethinus</name>
    <name type="common">Durian</name>
    <dbReference type="NCBI Taxonomy" id="66656"/>
    <lineage>
        <taxon>Eukaryota</taxon>
        <taxon>Viridiplantae</taxon>
        <taxon>Streptophyta</taxon>
        <taxon>Embryophyta</taxon>
        <taxon>Tracheophyta</taxon>
        <taxon>Spermatophyta</taxon>
        <taxon>Magnoliopsida</taxon>
        <taxon>eudicotyledons</taxon>
        <taxon>Gunneridae</taxon>
        <taxon>Pentapetalae</taxon>
        <taxon>rosids</taxon>
        <taxon>malvids</taxon>
        <taxon>Malvales</taxon>
        <taxon>Malvaceae</taxon>
        <taxon>Helicteroideae</taxon>
        <taxon>Durio</taxon>
    </lineage>
</organism>
<dbReference type="PANTHER" id="PTHR13651">
    <property type="entry name" value="PROTEIN ABITRAM"/>
    <property type="match status" value="1"/>
</dbReference>
<dbReference type="KEGG" id="dzi:111310865"/>
<evidence type="ECO:0000313" key="2">
    <source>
        <dbReference type="RefSeq" id="XP_022765981.1"/>
    </source>
</evidence>
<dbReference type="PANTHER" id="PTHR13651:SF0">
    <property type="entry name" value="PROTEIN ABITRAM"/>
    <property type="match status" value="1"/>
</dbReference>
<gene>
    <name evidence="2" type="primary">LOC111310865</name>
</gene>
<dbReference type="RefSeq" id="XP_022765981.1">
    <property type="nucleotide sequence ID" value="XM_022910246.1"/>
</dbReference>
<dbReference type="Gene3D" id="2.40.50.100">
    <property type="match status" value="1"/>
</dbReference>
<proteinExistence type="predicted"/>
<sequence length="193" mass="21668">MITSNLDFGLCGLNKNSGLLENRSVTEYKKSSSDEIARPKIQTGRNNCYRFYEARERPVCLSPCQWICVVRLAPTHVALKDKGGITTVDFNVGKSDCSGMKVTGKGKKNAQHFEPNTALCKVFTSGDSFIVRCCVKGFLLEANNRLIKQPELLNSSAHREGYIAIIMPKPADWLKFKASLRRLEEFKKMRSPC</sequence>
<evidence type="ECO:0000313" key="1">
    <source>
        <dbReference type="Proteomes" id="UP000515121"/>
    </source>
</evidence>
<dbReference type="Proteomes" id="UP000515121">
    <property type="component" value="Unplaced"/>
</dbReference>
<keyword evidence="1" id="KW-1185">Reference proteome</keyword>
<dbReference type="SUPFAM" id="SSF51230">
    <property type="entry name" value="Single hybrid motif"/>
    <property type="match status" value="1"/>
</dbReference>
<dbReference type="AlphaFoldDB" id="A0A6P6AM96"/>